<evidence type="ECO:0000313" key="1">
    <source>
        <dbReference type="EMBL" id="QHT80056.1"/>
    </source>
</evidence>
<protein>
    <submittedName>
        <fullName evidence="1">Uncharacterized protein</fullName>
    </submittedName>
</protein>
<proteinExistence type="predicted"/>
<dbReference type="InterPro" id="IPR043918">
    <property type="entry name" value="DUF5760"/>
</dbReference>
<dbReference type="EMBL" id="MN739959">
    <property type="protein sequence ID" value="QHT80056.1"/>
    <property type="molecule type" value="Genomic_DNA"/>
</dbReference>
<name>A0A6C0HIY4_9ZZZZ</name>
<reference evidence="1" key="1">
    <citation type="journal article" date="2020" name="Nature">
        <title>Giant virus diversity and host interactions through global metagenomics.</title>
        <authorList>
            <person name="Schulz F."/>
            <person name="Roux S."/>
            <person name="Paez-Espino D."/>
            <person name="Jungbluth S."/>
            <person name="Walsh D.A."/>
            <person name="Denef V.J."/>
            <person name="McMahon K.D."/>
            <person name="Konstantinidis K.T."/>
            <person name="Eloe-Fadrosh E.A."/>
            <person name="Kyrpides N.C."/>
            <person name="Woyke T."/>
        </authorList>
    </citation>
    <scope>NUCLEOTIDE SEQUENCE</scope>
    <source>
        <strain evidence="1">GVMAG-M-3300023184-105</strain>
    </source>
</reference>
<dbReference type="AlphaFoldDB" id="A0A6C0HIY4"/>
<dbReference type="Pfam" id="PF19064">
    <property type="entry name" value="DUF5760"/>
    <property type="match status" value="1"/>
</dbReference>
<organism evidence="1">
    <name type="scientific">viral metagenome</name>
    <dbReference type="NCBI Taxonomy" id="1070528"/>
    <lineage>
        <taxon>unclassified sequences</taxon>
        <taxon>metagenomes</taxon>
        <taxon>organismal metagenomes</taxon>
    </lineage>
</organism>
<accession>A0A6C0HIY4</accession>
<sequence>MNIKISVIYIQMETKEQLIKCVKEWVRIDNEIRQLQKEQATRKAEKKNISKDLIEVMRKNEIDCFDLKDGQLMYTKKNVKKPITKKNLVGILANFYKGDVEKAVELNEFIMENREEVVKESIVRKVFRADV</sequence>